<evidence type="ECO:0000256" key="2">
    <source>
        <dbReference type="ARBA" id="ARBA00022448"/>
    </source>
</evidence>
<dbReference type="InterPro" id="IPR036259">
    <property type="entry name" value="MFS_trans_sf"/>
</dbReference>
<dbReference type="Pfam" id="PF07690">
    <property type="entry name" value="MFS_1"/>
    <property type="match status" value="1"/>
</dbReference>
<evidence type="ECO:0000259" key="7">
    <source>
        <dbReference type="PROSITE" id="PS50850"/>
    </source>
</evidence>
<dbReference type="GO" id="GO:0005886">
    <property type="term" value="C:plasma membrane"/>
    <property type="evidence" value="ECO:0007669"/>
    <property type="project" value="UniProtKB-SubCell"/>
</dbReference>
<dbReference type="PROSITE" id="PS50850">
    <property type="entry name" value="MFS"/>
    <property type="match status" value="1"/>
</dbReference>
<dbReference type="eggNOG" id="COG2814">
    <property type="taxonomic scope" value="Bacteria"/>
</dbReference>
<dbReference type="GO" id="GO:0022857">
    <property type="term" value="F:transmembrane transporter activity"/>
    <property type="evidence" value="ECO:0007669"/>
    <property type="project" value="InterPro"/>
</dbReference>
<feature type="transmembrane region" description="Helical" evidence="6">
    <location>
        <begin position="323"/>
        <end position="345"/>
    </location>
</feature>
<dbReference type="STRING" id="525309.HMPREF0494_0364"/>
<organism evidence="8 9">
    <name type="scientific">Limosilactobacillus antri DSM 16041</name>
    <dbReference type="NCBI Taxonomy" id="525309"/>
    <lineage>
        <taxon>Bacteria</taxon>
        <taxon>Bacillati</taxon>
        <taxon>Bacillota</taxon>
        <taxon>Bacilli</taxon>
        <taxon>Lactobacillales</taxon>
        <taxon>Lactobacillaceae</taxon>
        <taxon>Limosilactobacillus</taxon>
    </lineage>
</organism>
<feature type="transmembrane region" description="Helical" evidence="6">
    <location>
        <begin position="188"/>
        <end position="210"/>
    </location>
</feature>
<evidence type="ECO:0000256" key="4">
    <source>
        <dbReference type="ARBA" id="ARBA00022989"/>
    </source>
</evidence>
<keyword evidence="3 6" id="KW-0812">Transmembrane</keyword>
<feature type="transmembrane region" description="Helical" evidence="6">
    <location>
        <begin position="420"/>
        <end position="443"/>
    </location>
</feature>
<feature type="transmembrane region" description="Helical" evidence="6">
    <location>
        <begin position="463"/>
        <end position="482"/>
    </location>
</feature>
<sequence>MGAAIIAIVAPFFVANYKEEILMKHPADTIEPWVIVAIIAAGIMSFAGVVVETAVNISFPTLMREFGVSTSLVQWMTTICLLTISLTVPLSAYLKRRFKTKHLFIFANLAFTAGLLIDILVPSFWLLLLGRLVQGIGTGVALPLMFNIILDWAPQNRVGTMMGVGTMITGIAPAIGPTYGGLLVNNLGWRWIFIFLLPLLVASLVMGTLTIRQQGSLIRPRFDWWGLGSLVLMFVGLTLGFANMGSQPFWSLPVGGSFVLGLLGAGVFVRRSLAVAVPIINLRIFRNRRFARLAVGFLLFQLAALGLSFLLPNYIQLSNHATAMAAGLIVLPGAALGAITGPFGGRLLDQYGARKPILLGSGLSLLAVIGMAWLAAGGLSNGLIIVLYTGFMLGIGLSFGNIMTSALANLPEEENGDGNAILNTLQQFSGAVGTSIVSAIVAASQAHRQLSLAQTTATGTQHALLVLSVVLTVELIIVALTLPRTRRA</sequence>
<comment type="subcellular location">
    <subcellularLocation>
        <location evidence="1">Cell membrane</location>
        <topology evidence="1">Multi-pass membrane protein</topology>
    </subcellularLocation>
</comment>
<comment type="caution">
    <text evidence="8">The sequence shown here is derived from an EMBL/GenBank/DDBJ whole genome shotgun (WGS) entry which is preliminary data.</text>
</comment>
<feature type="transmembrane region" description="Helical" evidence="6">
    <location>
        <begin position="132"/>
        <end position="150"/>
    </location>
</feature>
<dbReference type="Proteomes" id="UP000003675">
    <property type="component" value="Unassembled WGS sequence"/>
</dbReference>
<evidence type="ECO:0000256" key="5">
    <source>
        <dbReference type="ARBA" id="ARBA00023136"/>
    </source>
</evidence>
<dbReference type="EMBL" id="ACLL01000011">
    <property type="protein sequence ID" value="EEW54476.1"/>
    <property type="molecule type" value="Genomic_DNA"/>
</dbReference>
<evidence type="ECO:0000256" key="1">
    <source>
        <dbReference type="ARBA" id="ARBA00004651"/>
    </source>
</evidence>
<feature type="transmembrane region" description="Helical" evidence="6">
    <location>
        <begin position="290"/>
        <end position="311"/>
    </location>
</feature>
<evidence type="ECO:0000313" key="9">
    <source>
        <dbReference type="Proteomes" id="UP000003675"/>
    </source>
</evidence>
<feature type="transmembrane region" description="Helical" evidence="6">
    <location>
        <begin position="75"/>
        <end position="94"/>
    </location>
</feature>
<dbReference type="HOGENOM" id="CLU_000960_28_0_9"/>
<gene>
    <name evidence="8" type="ORF">HMPREF0494_0364</name>
</gene>
<feature type="domain" description="Major facilitator superfamily (MFS) profile" evidence="7">
    <location>
        <begin position="34"/>
        <end position="486"/>
    </location>
</feature>
<feature type="transmembrane region" description="Helical" evidence="6">
    <location>
        <begin position="103"/>
        <end position="126"/>
    </location>
</feature>
<feature type="transmembrane region" description="Helical" evidence="6">
    <location>
        <begin position="248"/>
        <end position="269"/>
    </location>
</feature>
<keyword evidence="2" id="KW-0813">Transport</keyword>
<dbReference type="PANTHER" id="PTHR42718:SF9">
    <property type="entry name" value="MAJOR FACILITATOR SUPERFAMILY MULTIDRUG TRANSPORTER MFSC"/>
    <property type="match status" value="1"/>
</dbReference>
<dbReference type="Gene3D" id="1.20.1250.20">
    <property type="entry name" value="MFS general substrate transporter like domains"/>
    <property type="match status" value="1"/>
</dbReference>
<feature type="transmembrane region" description="Helical" evidence="6">
    <location>
        <begin position="162"/>
        <end position="182"/>
    </location>
</feature>
<evidence type="ECO:0000313" key="8">
    <source>
        <dbReference type="EMBL" id="EEW54476.1"/>
    </source>
</evidence>
<feature type="transmembrane region" description="Helical" evidence="6">
    <location>
        <begin position="382"/>
        <end position="408"/>
    </location>
</feature>
<accession>C8P4X0</accession>
<reference evidence="8 9" key="1">
    <citation type="submission" date="2009-09" db="EMBL/GenBank/DDBJ databases">
        <authorList>
            <person name="Qin X."/>
            <person name="Bachman B."/>
            <person name="Battles P."/>
            <person name="Bell A."/>
            <person name="Bess C."/>
            <person name="Bickham C."/>
            <person name="Chaboub L."/>
            <person name="Chen D."/>
            <person name="Coyle M."/>
            <person name="Deiros D.R."/>
            <person name="Dinh H."/>
            <person name="Forbes L."/>
            <person name="Fowler G."/>
            <person name="Francisco L."/>
            <person name="Fu Q."/>
            <person name="Gubbala S."/>
            <person name="Hale W."/>
            <person name="Han Y."/>
            <person name="Hemphill L."/>
            <person name="Highlander S.K."/>
            <person name="Hirani K."/>
            <person name="Hogues M."/>
            <person name="Jackson L."/>
            <person name="Jakkamsetti A."/>
            <person name="Javaid M."/>
            <person name="Jiang H."/>
            <person name="Korchina V."/>
            <person name="Kovar C."/>
            <person name="Lara F."/>
            <person name="Lee S."/>
            <person name="Mata R."/>
            <person name="Mathew T."/>
            <person name="Moen C."/>
            <person name="Morales K."/>
            <person name="Munidasa M."/>
            <person name="Nazareth L."/>
            <person name="Ngo R."/>
            <person name="Nguyen L."/>
            <person name="Okwuonu G."/>
            <person name="Ongeri F."/>
            <person name="Patil S."/>
            <person name="Petrosino J."/>
            <person name="Pham C."/>
            <person name="Pham P."/>
            <person name="Pu L.-L."/>
            <person name="Puazo M."/>
            <person name="Raj R."/>
            <person name="Reid J."/>
            <person name="Rouhana J."/>
            <person name="Saada N."/>
            <person name="Shang Y."/>
            <person name="Simmons D."/>
            <person name="Thornton R."/>
            <person name="Warren J."/>
            <person name="Weissenberger G."/>
            <person name="Zhang J."/>
            <person name="Zhang L."/>
            <person name="Zhou C."/>
            <person name="Zhu D."/>
            <person name="Muzny D."/>
            <person name="Worley K."/>
            <person name="Gibbs R."/>
        </authorList>
    </citation>
    <scope>NUCLEOTIDE SEQUENCE [LARGE SCALE GENOMIC DNA]</scope>
    <source>
        <strain evidence="8 9">DSM 16041</strain>
    </source>
</reference>
<protein>
    <submittedName>
        <fullName evidence="8">Transporter, major facilitator family protein</fullName>
    </submittedName>
</protein>
<feature type="transmembrane region" description="Helical" evidence="6">
    <location>
        <begin position="222"/>
        <end position="242"/>
    </location>
</feature>
<keyword evidence="5 6" id="KW-0472">Membrane</keyword>
<dbReference type="SUPFAM" id="SSF103473">
    <property type="entry name" value="MFS general substrate transporter"/>
    <property type="match status" value="1"/>
</dbReference>
<dbReference type="Gene3D" id="1.20.1720.10">
    <property type="entry name" value="Multidrug resistance protein D"/>
    <property type="match status" value="1"/>
</dbReference>
<keyword evidence="4 6" id="KW-1133">Transmembrane helix</keyword>
<name>C8P4X0_9LACO</name>
<dbReference type="PRINTS" id="PR01036">
    <property type="entry name" value="TCRTETB"/>
</dbReference>
<evidence type="ECO:0000256" key="6">
    <source>
        <dbReference type="SAM" id="Phobius"/>
    </source>
</evidence>
<feature type="transmembrane region" description="Helical" evidence="6">
    <location>
        <begin position="33"/>
        <end position="55"/>
    </location>
</feature>
<dbReference type="InterPro" id="IPR011701">
    <property type="entry name" value="MFS"/>
</dbReference>
<evidence type="ECO:0000256" key="3">
    <source>
        <dbReference type="ARBA" id="ARBA00022692"/>
    </source>
</evidence>
<proteinExistence type="predicted"/>
<dbReference type="AlphaFoldDB" id="C8P4X0"/>
<dbReference type="InterPro" id="IPR020846">
    <property type="entry name" value="MFS_dom"/>
</dbReference>
<feature type="transmembrane region" description="Helical" evidence="6">
    <location>
        <begin position="357"/>
        <end position="376"/>
    </location>
</feature>
<dbReference type="PANTHER" id="PTHR42718">
    <property type="entry name" value="MAJOR FACILITATOR SUPERFAMILY MULTIDRUG TRANSPORTER MFSC"/>
    <property type="match status" value="1"/>
</dbReference>